<dbReference type="AlphaFoldDB" id="A0A382JJZ9"/>
<accession>A0A382JJZ9</accession>
<protein>
    <recommendedName>
        <fullName evidence="2">Dienelactone hydrolase domain-containing protein</fullName>
    </recommendedName>
</protein>
<evidence type="ECO:0008006" key="2">
    <source>
        <dbReference type="Google" id="ProtNLM"/>
    </source>
</evidence>
<name>A0A382JJZ9_9ZZZZ</name>
<proteinExistence type="predicted"/>
<dbReference type="InterPro" id="IPR029058">
    <property type="entry name" value="AB_hydrolase_fold"/>
</dbReference>
<dbReference type="Gene3D" id="3.40.50.1820">
    <property type="entry name" value="alpha/beta hydrolase"/>
    <property type="match status" value="1"/>
</dbReference>
<sequence length="284" mass="32654">MKKILGILFIGLLWCNAVIAVTFNEEKDKLPITPESIGEWDYTCKKEDFIKYVATIEGCIALIKLGKIDKSKKKLVVFMGGDYKGKSDYPVKKNENFTKAIKEEKDNINFFYLARPGHKFVGRTRSVGKYKNYEILNKKIERVVFKKGWEMGRLISQALYRLKEYYKPDELIVIGFSGGSINISVIVGKVPGLIDKGIMGGCDCQMQRRQYWTQRDFIKTIPPETELILITGKDDEYINRNTHYVREAKKQGKNVEHHIVTGEHSVKSTLLKNEGFEILKEALK</sequence>
<organism evidence="1">
    <name type="scientific">marine metagenome</name>
    <dbReference type="NCBI Taxonomy" id="408172"/>
    <lineage>
        <taxon>unclassified sequences</taxon>
        <taxon>metagenomes</taxon>
        <taxon>ecological metagenomes</taxon>
    </lineage>
</organism>
<evidence type="ECO:0000313" key="1">
    <source>
        <dbReference type="EMBL" id="SVC12058.1"/>
    </source>
</evidence>
<gene>
    <name evidence="1" type="ORF">METZ01_LOCUS264912</name>
</gene>
<dbReference type="SUPFAM" id="SSF53474">
    <property type="entry name" value="alpha/beta-Hydrolases"/>
    <property type="match status" value="1"/>
</dbReference>
<reference evidence="1" key="1">
    <citation type="submission" date="2018-05" db="EMBL/GenBank/DDBJ databases">
        <authorList>
            <person name="Lanie J.A."/>
            <person name="Ng W.-L."/>
            <person name="Kazmierczak K.M."/>
            <person name="Andrzejewski T.M."/>
            <person name="Davidsen T.M."/>
            <person name="Wayne K.J."/>
            <person name="Tettelin H."/>
            <person name="Glass J.I."/>
            <person name="Rusch D."/>
            <person name="Podicherti R."/>
            <person name="Tsui H.-C.T."/>
            <person name="Winkler M.E."/>
        </authorList>
    </citation>
    <scope>NUCLEOTIDE SEQUENCE</scope>
</reference>
<dbReference type="EMBL" id="UINC01074650">
    <property type="protein sequence ID" value="SVC12058.1"/>
    <property type="molecule type" value="Genomic_DNA"/>
</dbReference>